<protein>
    <recommendedName>
        <fullName evidence="4 13">Tetraacyldisaccharide 4'-kinase</fullName>
        <ecNumber evidence="3 13">2.7.1.130</ecNumber>
    </recommendedName>
    <alternativeName>
        <fullName evidence="12 13">Lipid A 4'-kinase</fullName>
    </alternativeName>
</protein>
<comment type="function">
    <text evidence="1 13">Transfers the gamma-phosphate of ATP to the 4'-position of a tetraacyldisaccharide 1-phosphate intermediate (termed DS-1-P) to form tetraacyldisaccharide 1,4'-bis-phosphate (lipid IVA).</text>
</comment>
<keyword evidence="10 13" id="KW-0067">ATP-binding</keyword>
<evidence type="ECO:0000256" key="6">
    <source>
        <dbReference type="ARBA" id="ARBA00022556"/>
    </source>
</evidence>
<gene>
    <name evidence="13" type="primary">lpxK</name>
    <name evidence="16" type="ORF">G8770_06665</name>
</gene>
<keyword evidence="8 13" id="KW-0547">Nucleotide-binding</keyword>
<comment type="pathway">
    <text evidence="2 13">Glycolipid biosynthesis; lipid IV(A) biosynthesis; lipid IV(A) from (3R)-3-hydroxytetradecanoyl-[acyl-carrier-protein] and UDP-N-acetyl-alpha-D-glucosamine: step 6/6.</text>
</comment>
<dbReference type="GO" id="GO:0005524">
    <property type="term" value="F:ATP binding"/>
    <property type="evidence" value="ECO:0007669"/>
    <property type="project" value="UniProtKB-UniRule"/>
</dbReference>
<keyword evidence="15" id="KW-1133">Transmembrane helix</keyword>
<evidence type="ECO:0000256" key="14">
    <source>
        <dbReference type="SAM" id="MobiDB-lite"/>
    </source>
</evidence>
<dbReference type="AlphaFoldDB" id="A0A9E5JR84"/>
<dbReference type="Proteomes" id="UP000787472">
    <property type="component" value="Unassembled WGS sequence"/>
</dbReference>
<dbReference type="GO" id="GO:0009244">
    <property type="term" value="P:lipopolysaccharide core region biosynthetic process"/>
    <property type="evidence" value="ECO:0007669"/>
    <property type="project" value="TreeGrafter"/>
</dbReference>
<keyword evidence="15" id="KW-0472">Membrane</keyword>
<evidence type="ECO:0000256" key="2">
    <source>
        <dbReference type="ARBA" id="ARBA00004870"/>
    </source>
</evidence>
<dbReference type="RefSeq" id="WP_167183699.1">
    <property type="nucleotide sequence ID" value="NZ_JAAONZ010000004.1"/>
</dbReference>
<evidence type="ECO:0000256" key="9">
    <source>
        <dbReference type="ARBA" id="ARBA00022777"/>
    </source>
</evidence>
<dbReference type="Pfam" id="PF02606">
    <property type="entry name" value="LpxK"/>
    <property type="match status" value="1"/>
</dbReference>
<feature type="region of interest" description="Disordered" evidence="14">
    <location>
        <begin position="1"/>
        <end position="24"/>
    </location>
</feature>
<evidence type="ECO:0000256" key="10">
    <source>
        <dbReference type="ARBA" id="ARBA00022840"/>
    </source>
</evidence>
<keyword evidence="9 13" id="KW-0418">Kinase</keyword>
<dbReference type="GO" id="GO:0005886">
    <property type="term" value="C:plasma membrane"/>
    <property type="evidence" value="ECO:0007669"/>
    <property type="project" value="TreeGrafter"/>
</dbReference>
<evidence type="ECO:0000256" key="3">
    <source>
        <dbReference type="ARBA" id="ARBA00012071"/>
    </source>
</evidence>
<dbReference type="InterPro" id="IPR003758">
    <property type="entry name" value="LpxK"/>
</dbReference>
<evidence type="ECO:0000256" key="4">
    <source>
        <dbReference type="ARBA" id="ARBA00016436"/>
    </source>
</evidence>
<keyword evidence="15" id="KW-0812">Transmembrane</keyword>
<keyword evidence="17" id="KW-1185">Reference proteome</keyword>
<evidence type="ECO:0000313" key="16">
    <source>
        <dbReference type="EMBL" id="NHO65223.1"/>
    </source>
</evidence>
<evidence type="ECO:0000256" key="5">
    <source>
        <dbReference type="ARBA" id="ARBA00022516"/>
    </source>
</evidence>
<feature type="binding site" evidence="13">
    <location>
        <begin position="79"/>
        <end position="86"/>
    </location>
    <ligand>
        <name>ATP</name>
        <dbReference type="ChEBI" id="CHEBI:30616"/>
    </ligand>
</feature>
<dbReference type="GO" id="GO:0009245">
    <property type="term" value="P:lipid A biosynthetic process"/>
    <property type="evidence" value="ECO:0007669"/>
    <property type="project" value="UniProtKB-UniRule"/>
</dbReference>
<dbReference type="EMBL" id="JAAONZ010000004">
    <property type="protein sequence ID" value="NHO65223.1"/>
    <property type="molecule type" value="Genomic_DNA"/>
</dbReference>
<evidence type="ECO:0000256" key="13">
    <source>
        <dbReference type="HAMAP-Rule" id="MF_00409"/>
    </source>
</evidence>
<dbReference type="GO" id="GO:0009029">
    <property type="term" value="F:lipid-A 4'-kinase activity"/>
    <property type="evidence" value="ECO:0007669"/>
    <property type="project" value="UniProtKB-UniRule"/>
</dbReference>
<dbReference type="InterPro" id="IPR027417">
    <property type="entry name" value="P-loop_NTPase"/>
</dbReference>
<comment type="caution">
    <text evidence="16">The sequence shown here is derived from an EMBL/GenBank/DDBJ whole genome shotgun (WGS) entry which is preliminary data.</text>
</comment>
<keyword evidence="5 13" id="KW-0444">Lipid biosynthesis</keyword>
<keyword evidence="7 13" id="KW-0808">Transferase</keyword>
<evidence type="ECO:0000256" key="12">
    <source>
        <dbReference type="ARBA" id="ARBA00029757"/>
    </source>
</evidence>
<evidence type="ECO:0000256" key="15">
    <source>
        <dbReference type="SAM" id="Phobius"/>
    </source>
</evidence>
<comment type="similarity">
    <text evidence="13">Belongs to the LpxK family.</text>
</comment>
<sequence>MSSPRDGGSANSGSLPRPRGQSSSGQEFWLNAWYEGRWWLWLLWPLSLILQGIAGWRRTRLMRHAQTLPAPVLVVGNITLGGTGKTPVIITLVRYLRSLGLNPGVISRGYGGHAPYFPYLVTPQSPVDESGDEPLLIALETGCPVMVGANRVQSVETLAARHHCDIILSDDGMQHYKLARDWELCLLDGQRLLGNGLCLPAGPLREAPGRLREVDCVILNGGTDKPDLPVDVEALRMSLIPKYWCNVLTGERVGLDQLPFLALPGVHAVTGIGNPERFFTTLRELGIAVEGQAFPDHYAFSEADLAHIGTKPLLMTAKDAVKCRNFAKPDWWYLSVEAELPQAFYTQLHAFLSVTGLSISVAD</sequence>
<dbReference type="PANTHER" id="PTHR42724">
    <property type="entry name" value="TETRAACYLDISACCHARIDE 4'-KINASE"/>
    <property type="match status" value="1"/>
</dbReference>
<evidence type="ECO:0000256" key="1">
    <source>
        <dbReference type="ARBA" id="ARBA00002274"/>
    </source>
</evidence>
<dbReference type="SUPFAM" id="SSF52540">
    <property type="entry name" value="P-loop containing nucleoside triphosphate hydrolases"/>
    <property type="match status" value="1"/>
</dbReference>
<proteinExistence type="inferred from homology"/>
<comment type="catalytic activity">
    <reaction evidence="13">
        <text>a lipid A disaccharide + ATP = a lipid IVA + ADP + H(+)</text>
        <dbReference type="Rhea" id="RHEA:67840"/>
        <dbReference type="ChEBI" id="CHEBI:15378"/>
        <dbReference type="ChEBI" id="CHEBI:30616"/>
        <dbReference type="ChEBI" id="CHEBI:176343"/>
        <dbReference type="ChEBI" id="CHEBI:176425"/>
        <dbReference type="ChEBI" id="CHEBI:456216"/>
        <dbReference type="EC" id="2.7.1.130"/>
    </reaction>
</comment>
<evidence type="ECO:0000256" key="7">
    <source>
        <dbReference type="ARBA" id="ARBA00022679"/>
    </source>
</evidence>
<reference evidence="16" key="1">
    <citation type="submission" date="2020-03" db="EMBL/GenBank/DDBJ databases">
        <authorList>
            <person name="Guo F."/>
        </authorList>
    </citation>
    <scope>NUCLEOTIDE SEQUENCE</scope>
    <source>
        <strain evidence="16">JCM 30134</strain>
    </source>
</reference>
<feature type="transmembrane region" description="Helical" evidence="15">
    <location>
        <begin position="38"/>
        <end position="56"/>
    </location>
</feature>
<name>A0A9E5JR84_9GAMM</name>
<keyword evidence="11 13" id="KW-0443">Lipid metabolism</keyword>
<organism evidence="16 17">
    <name type="scientific">Pseudomaricurvus hydrocarbonicus</name>
    <dbReference type="NCBI Taxonomy" id="1470433"/>
    <lineage>
        <taxon>Bacteria</taxon>
        <taxon>Pseudomonadati</taxon>
        <taxon>Pseudomonadota</taxon>
        <taxon>Gammaproteobacteria</taxon>
        <taxon>Cellvibrionales</taxon>
        <taxon>Cellvibrionaceae</taxon>
        <taxon>Pseudomaricurvus</taxon>
    </lineage>
</organism>
<evidence type="ECO:0000313" key="17">
    <source>
        <dbReference type="Proteomes" id="UP000787472"/>
    </source>
</evidence>
<evidence type="ECO:0000256" key="11">
    <source>
        <dbReference type="ARBA" id="ARBA00023098"/>
    </source>
</evidence>
<dbReference type="EC" id="2.7.1.130" evidence="3 13"/>
<dbReference type="NCBIfam" id="TIGR00682">
    <property type="entry name" value="lpxK"/>
    <property type="match status" value="1"/>
</dbReference>
<dbReference type="PANTHER" id="PTHR42724:SF1">
    <property type="entry name" value="TETRAACYLDISACCHARIDE 4'-KINASE, MITOCHONDRIAL-RELATED"/>
    <property type="match status" value="1"/>
</dbReference>
<keyword evidence="6 13" id="KW-0441">Lipid A biosynthesis</keyword>
<accession>A0A9E5JR84</accession>
<dbReference type="HAMAP" id="MF_00409">
    <property type="entry name" value="LpxK"/>
    <property type="match status" value="1"/>
</dbReference>
<evidence type="ECO:0000256" key="8">
    <source>
        <dbReference type="ARBA" id="ARBA00022741"/>
    </source>
</evidence>